<accession>A0A4P7BXF4</accession>
<keyword evidence="3" id="KW-0540">Nuclease</keyword>
<dbReference type="AlphaFoldDB" id="A0A4P7BXF4"/>
<evidence type="ECO:0000256" key="1">
    <source>
        <dbReference type="ARBA" id="ARBA00006620"/>
    </source>
</evidence>
<dbReference type="GO" id="GO:0004519">
    <property type="term" value="F:endonuclease activity"/>
    <property type="evidence" value="ECO:0007669"/>
    <property type="project" value="UniProtKB-KW"/>
</dbReference>
<keyword evidence="2" id="KW-1277">Toxin-antitoxin system</keyword>
<evidence type="ECO:0000256" key="4">
    <source>
        <dbReference type="ARBA" id="ARBA00022759"/>
    </source>
</evidence>
<keyword evidence="5" id="KW-0378">Hydrolase</keyword>
<keyword evidence="6" id="KW-0694">RNA-binding</keyword>
<evidence type="ECO:0000256" key="3">
    <source>
        <dbReference type="ARBA" id="ARBA00022722"/>
    </source>
</evidence>
<dbReference type="GO" id="GO:0016787">
    <property type="term" value="F:hydrolase activity"/>
    <property type="evidence" value="ECO:0007669"/>
    <property type="project" value="UniProtKB-KW"/>
</dbReference>
<dbReference type="RefSeq" id="WP_134356140.1">
    <property type="nucleotide sequence ID" value="NZ_CP038033.1"/>
</dbReference>
<keyword evidence="4" id="KW-0255">Endonuclease</keyword>
<dbReference type="Proteomes" id="UP000294325">
    <property type="component" value="Chromosome"/>
</dbReference>
<dbReference type="Pfam" id="PF07927">
    <property type="entry name" value="HicA_toxin"/>
    <property type="match status" value="1"/>
</dbReference>
<sequence>MPVFGPIKRRELIYYLRQFGFEGPYSGGRHQFMIRGSVTIRIPNPHQGDIGKELLARILRQAQISKEEWKKL</sequence>
<dbReference type="KEGG" id="nwr:E3U44_00345"/>
<keyword evidence="9" id="KW-1185">Reference proteome</keyword>
<protein>
    <submittedName>
        <fullName evidence="8">Type II toxin-antitoxin system HicA family toxin</fullName>
    </submittedName>
</protein>
<organism evidence="8 9">
    <name type="scientific">Nitrosococcus wardiae</name>
    <dbReference type="NCBI Taxonomy" id="1814290"/>
    <lineage>
        <taxon>Bacteria</taxon>
        <taxon>Pseudomonadati</taxon>
        <taxon>Pseudomonadota</taxon>
        <taxon>Gammaproteobacteria</taxon>
        <taxon>Chromatiales</taxon>
        <taxon>Chromatiaceae</taxon>
        <taxon>Nitrosococcus</taxon>
    </lineage>
</organism>
<dbReference type="EMBL" id="CP038033">
    <property type="protein sequence ID" value="QBQ53122.1"/>
    <property type="molecule type" value="Genomic_DNA"/>
</dbReference>
<evidence type="ECO:0000256" key="7">
    <source>
        <dbReference type="ARBA" id="ARBA00023016"/>
    </source>
</evidence>
<name>A0A4P7BXF4_9GAMM</name>
<evidence type="ECO:0000313" key="9">
    <source>
        <dbReference type="Proteomes" id="UP000294325"/>
    </source>
</evidence>
<keyword evidence="7" id="KW-0346">Stress response</keyword>
<dbReference type="GO" id="GO:0003729">
    <property type="term" value="F:mRNA binding"/>
    <property type="evidence" value="ECO:0007669"/>
    <property type="project" value="InterPro"/>
</dbReference>
<reference evidence="8 9" key="1">
    <citation type="submission" date="2019-03" db="EMBL/GenBank/DDBJ databases">
        <title>The genome sequence of Nitrosococcus wardiae strain D1FHST reveals the archetypal metabolic capacity of ammonia-oxidizing Gammaproteobacteria.</title>
        <authorList>
            <person name="Wang L."/>
            <person name="Lim C.K."/>
            <person name="Hanson T.E."/>
            <person name="Dang H."/>
            <person name="Klotz M.G."/>
        </authorList>
    </citation>
    <scope>NUCLEOTIDE SEQUENCE [LARGE SCALE GENOMIC DNA]</scope>
    <source>
        <strain evidence="8 9">D1FHS</strain>
    </source>
</reference>
<evidence type="ECO:0000256" key="2">
    <source>
        <dbReference type="ARBA" id="ARBA00022649"/>
    </source>
</evidence>
<evidence type="ECO:0000256" key="6">
    <source>
        <dbReference type="ARBA" id="ARBA00022884"/>
    </source>
</evidence>
<dbReference type="Gene3D" id="3.30.920.30">
    <property type="entry name" value="Hypothetical protein"/>
    <property type="match status" value="1"/>
</dbReference>
<dbReference type="InterPro" id="IPR012933">
    <property type="entry name" value="HicA_mRNA_interferase"/>
</dbReference>
<gene>
    <name evidence="8" type="ORF">E3U44_00345</name>
</gene>
<dbReference type="InterPro" id="IPR038570">
    <property type="entry name" value="HicA_sf"/>
</dbReference>
<proteinExistence type="inferred from homology"/>
<evidence type="ECO:0000313" key="8">
    <source>
        <dbReference type="EMBL" id="QBQ53122.1"/>
    </source>
</evidence>
<comment type="similarity">
    <text evidence="1">Belongs to the HicA mRNA interferase family.</text>
</comment>
<dbReference type="OrthoDB" id="7065165at2"/>
<dbReference type="SUPFAM" id="SSF54786">
    <property type="entry name" value="YcfA/nrd intein domain"/>
    <property type="match status" value="1"/>
</dbReference>
<evidence type="ECO:0000256" key="5">
    <source>
        <dbReference type="ARBA" id="ARBA00022801"/>
    </source>
</evidence>